<keyword evidence="2" id="KW-1185">Reference proteome</keyword>
<sequence>MNITGRLKEIQPVRNSNSYPSIEPGPSVYNASREDLMNITGRLKEIQTVRNSNSHPSIEPGPSVYNASREDYVDNPARYSTSECFNLKPPPDLSVVPYLPSQHGKKTPLPIVPSQEAPNPSTLWTRVTVRSAANTIPTPLI</sequence>
<feature type="region of interest" description="Disordered" evidence="1">
    <location>
        <begin position="1"/>
        <end position="27"/>
    </location>
</feature>
<dbReference type="AlphaFoldDB" id="A0A3Q0IQG0"/>
<evidence type="ECO:0000313" key="2">
    <source>
        <dbReference type="Proteomes" id="UP000079169"/>
    </source>
</evidence>
<feature type="region of interest" description="Disordered" evidence="1">
    <location>
        <begin position="49"/>
        <end position="69"/>
    </location>
</feature>
<evidence type="ECO:0000313" key="3">
    <source>
        <dbReference type="RefSeq" id="XP_026678539.1"/>
    </source>
</evidence>
<name>A0A3Q0IQG0_DIACI</name>
<protein>
    <submittedName>
        <fullName evidence="3">Uncharacterized protein LOC103508026 isoform X4</fullName>
    </submittedName>
</protein>
<accession>A0A3Q0IQG0</accession>
<feature type="region of interest" description="Disordered" evidence="1">
    <location>
        <begin position="96"/>
        <end position="117"/>
    </location>
</feature>
<gene>
    <name evidence="3" type="primary">LOC103508026</name>
</gene>
<dbReference type="GeneID" id="103508026"/>
<evidence type="ECO:0000256" key="1">
    <source>
        <dbReference type="SAM" id="MobiDB-lite"/>
    </source>
</evidence>
<dbReference type="Proteomes" id="UP000079169">
    <property type="component" value="Unplaced"/>
</dbReference>
<reference evidence="3" key="1">
    <citation type="submission" date="2025-08" db="UniProtKB">
        <authorList>
            <consortium name="RefSeq"/>
        </authorList>
    </citation>
    <scope>IDENTIFICATION</scope>
</reference>
<proteinExistence type="predicted"/>
<dbReference type="RefSeq" id="XP_026678539.1">
    <property type="nucleotide sequence ID" value="XM_026822738.1"/>
</dbReference>
<organism evidence="2 3">
    <name type="scientific">Diaphorina citri</name>
    <name type="common">Asian citrus psyllid</name>
    <dbReference type="NCBI Taxonomy" id="121845"/>
    <lineage>
        <taxon>Eukaryota</taxon>
        <taxon>Metazoa</taxon>
        <taxon>Ecdysozoa</taxon>
        <taxon>Arthropoda</taxon>
        <taxon>Hexapoda</taxon>
        <taxon>Insecta</taxon>
        <taxon>Pterygota</taxon>
        <taxon>Neoptera</taxon>
        <taxon>Paraneoptera</taxon>
        <taxon>Hemiptera</taxon>
        <taxon>Sternorrhyncha</taxon>
        <taxon>Psylloidea</taxon>
        <taxon>Psyllidae</taxon>
        <taxon>Diaphorininae</taxon>
        <taxon>Diaphorina</taxon>
    </lineage>
</organism>
<feature type="compositionally biased region" description="Basic and acidic residues" evidence="1">
    <location>
        <begin position="1"/>
        <end position="11"/>
    </location>
</feature>